<keyword evidence="3" id="KW-1185">Reference proteome</keyword>
<dbReference type="Proteomes" id="UP000689195">
    <property type="component" value="Unassembled WGS sequence"/>
</dbReference>
<comment type="caution">
    <text evidence="2">The sequence shown here is derived from an EMBL/GenBank/DDBJ whole genome shotgun (WGS) entry which is preliminary data.</text>
</comment>
<feature type="region of interest" description="Disordered" evidence="1">
    <location>
        <begin position="284"/>
        <end position="307"/>
    </location>
</feature>
<proteinExistence type="predicted"/>
<dbReference type="EMBL" id="CAJJDO010000049">
    <property type="protein sequence ID" value="CAD8168259.1"/>
    <property type="molecule type" value="Genomic_DNA"/>
</dbReference>
<sequence length="396" mass="47327">MNQIDQNDEEYQKYLQKIGMVPNIQVIKYQRFNNQSNSTVQEMSLQFNKHYEKEPIFQTINSIKILNNYCKSDFRAKKYSAHLQNFKQDDEKFNQMKSQSNLCSKKRNTINNPFTTSTLIEDTTSNSSQYNLKLDLYSPHSTLDFTNNHILQLPKFQLDCVQSFEKNYSSSSVNQEEINSNDNTQNNIELSFKNESKNQKNIDSNKQLTYDIQNKQIENLQSCNLNFIDEQQVYSNKDPKQNLILIQNEAMVKKQHETQLSFLPMNQQEISLSKKKVITKKQKEKQKKSRKINKIKRRQKRKIQSKNHDDMKKIIPNQFFSLDLKLIKQQQFDTDQEIKKNQQIENPVCKMLKKIIFEFSKIPKIQNKKSQNLLYKQIIKKRKNLKRTQKIYKRKY</sequence>
<feature type="compositionally biased region" description="Basic residues" evidence="1">
    <location>
        <begin position="284"/>
        <end position="305"/>
    </location>
</feature>
<protein>
    <submittedName>
        <fullName evidence="2">Uncharacterized protein</fullName>
    </submittedName>
</protein>
<gene>
    <name evidence="2" type="ORF">PPENT_87.1.T0490004</name>
</gene>
<organism evidence="2 3">
    <name type="scientific">Paramecium pentaurelia</name>
    <dbReference type="NCBI Taxonomy" id="43138"/>
    <lineage>
        <taxon>Eukaryota</taxon>
        <taxon>Sar</taxon>
        <taxon>Alveolata</taxon>
        <taxon>Ciliophora</taxon>
        <taxon>Intramacronucleata</taxon>
        <taxon>Oligohymenophorea</taxon>
        <taxon>Peniculida</taxon>
        <taxon>Parameciidae</taxon>
        <taxon>Paramecium</taxon>
    </lineage>
</organism>
<accession>A0A8S1UXE9</accession>
<evidence type="ECO:0000256" key="1">
    <source>
        <dbReference type="SAM" id="MobiDB-lite"/>
    </source>
</evidence>
<dbReference type="AlphaFoldDB" id="A0A8S1UXE9"/>
<evidence type="ECO:0000313" key="3">
    <source>
        <dbReference type="Proteomes" id="UP000689195"/>
    </source>
</evidence>
<reference evidence="2" key="1">
    <citation type="submission" date="2021-01" db="EMBL/GenBank/DDBJ databases">
        <authorList>
            <consortium name="Genoscope - CEA"/>
            <person name="William W."/>
        </authorList>
    </citation>
    <scope>NUCLEOTIDE SEQUENCE</scope>
</reference>
<name>A0A8S1UXE9_9CILI</name>
<evidence type="ECO:0000313" key="2">
    <source>
        <dbReference type="EMBL" id="CAD8168259.1"/>
    </source>
</evidence>